<evidence type="ECO:0000313" key="9">
    <source>
        <dbReference type="EMBL" id="KAF2575032.1"/>
    </source>
</evidence>
<evidence type="ECO:0000256" key="2">
    <source>
        <dbReference type="ARBA" id="ARBA00023015"/>
    </source>
</evidence>
<proteinExistence type="predicted"/>
<dbReference type="PROSITE" id="PS51005">
    <property type="entry name" value="NAC"/>
    <property type="match status" value="1"/>
</dbReference>
<keyword evidence="5" id="KW-0539">Nucleus</keyword>
<gene>
    <name evidence="9" type="ORF">F2Q70_00006691</name>
</gene>
<dbReference type="PANTHER" id="PTHR31744:SF210">
    <property type="entry name" value="NAC DOMAIN-CONTAINING PROTEIN 86-LIKE"/>
    <property type="match status" value="1"/>
</dbReference>
<evidence type="ECO:0000256" key="6">
    <source>
        <dbReference type="SAM" id="MobiDB-lite"/>
    </source>
</evidence>
<dbReference type="PANTHER" id="PTHR31744">
    <property type="entry name" value="PROTEIN CUP-SHAPED COTYLEDON 2-RELATED"/>
    <property type="match status" value="1"/>
</dbReference>
<dbReference type="SUPFAM" id="SSF101941">
    <property type="entry name" value="NAC domain"/>
    <property type="match status" value="2"/>
</dbReference>
<evidence type="ECO:0000259" key="8">
    <source>
        <dbReference type="PROSITE" id="PS51005"/>
    </source>
</evidence>
<keyword evidence="7" id="KW-0812">Transmembrane</keyword>
<protein>
    <recommendedName>
        <fullName evidence="8">NAC domain-containing protein</fullName>
    </recommendedName>
</protein>
<keyword evidence="2" id="KW-0805">Transcription regulation</keyword>
<dbReference type="InterPro" id="IPR003441">
    <property type="entry name" value="NAC-dom"/>
</dbReference>
<evidence type="ECO:0000256" key="5">
    <source>
        <dbReference type="ARBA" id="ARBA00023242"/>
    </source>
</evidence>
<comment type="subcellular location">
    <subcellularLocation>
        <location evidence="1">Nucleus</location>
    </subcellularLocation>
</comment>
<dbReference type="GO" id="GO:0006355">
    <property type="term" value="P:regulation of DNA-templated transcription"/>
    <property type="evidence" value="ECO:0007669"/>
    <property type="project" value="InterPro"/>
</dbReference>
<evidence type="ECO:0000256" key="1">
    <source>
        <dbReference type="ARBA" id="ARBA00004123"/>
    </source>
</evidence>
<keyword evidence="7" id="KW-1133">Transmembrane helix</keyword>
<dbReference type="GO" id="GO:0003677">
    <property type="term" value="F:DNA binding"/>
    <property type="evidence" value="ECO:0007669"/>
    <property type="project" value="UniProtKB-KW"/>
</dbReference>
<keyword evidence="3" id="KW-0238">DNA-binding</keyword>
<feature type="transmembrane region" description="Helical" evidence="7">
    <location>
        <begin position="607"/>
        <end position="629"/>
    </location>
</feature>
<sequence>MGRGSATSLAPGFRFHPTDEELVRYYLVSTLHADKIKKKKLKLFLMGRGSATSLAPGFRFHPTDEELVRYYLKRKVCNKPFNFDAISVTDIYKSEPWDLPDKSKLKSRDLEWYFFSMLDKKYSNGSKTNRATEKGYWKTTGKDREIRNGSRAAGMKKTLVYHKGRAPRGERTNWVMHEYRLTDEELKRAGAPQDAFVLCRIFQKSGTGPKNGEQYGAPYLEEEWEEDKMTFVPEQDALSEGLAVDDDVYVDIDEIDEKPENLVVYDAIPVQTNYCHGESSNNAESGNYEDSANYIQPGNYAADSGGYIEQPTETFEEDQKPIIRDCSIQPCSLFPVEQIGCGVEDENAVNLETSNNNDFVADPCYSDIPVETNYLPDEPFMDPSNNLQLCDDLYLETNDLSGGGLQDDFNFEDYLNFFDDEDAQNLTLDVSQLLGSQDAPPEQESLDQKVRVLLSTCLCLLHFGSVSNLFLYQQPSPEELEKEVVVEKKESGEGSSSKQDADVTDFDSDSKYPFLKKSSHMFGVPPSFASQFQTKDAAIRLHAAQSSGSVHVTAGMIRISNMTPAVDSDMGWANGANDKNGDLSLVLSFGLVQRDDAMSKTATRAMLVFLCLWVLLLSVSFKIVTMVSAR</sequence>
<feature type="domain" description="NAC" evidence="8">
    <location>
        <begin position="54"/>
        <end position="204"/>
    </location>
</feature>
<name>A0A8S9J0H9_BRACR</name>
<comment type="caution">
    <text evidence="9">The sequence shown here is derived from an EMBL/GenBank/DDBJ whole genome shotgun (WGS) entry which is preliminary data.</text>
</comment>
<dbReference type="Gene3D" id="2.170.150.80">
    <property type="entry name" value="NAC domain"/>
    <property type="match status" value="1"/>
</dbReference>
<evidence type="ECO:0000256" key="3">
    <source>
        <dbReference type="ARBA" id="ARBA00023125"/>
    </source>
</evidence>
<dbReference type="Pfam" id="PF02365">
    <property type="entry name" value="NAM"/>
    <property type="match status" value="1"/>
</dbReference>
<keyword evidence="4" id="KW-0804">Transcription</keyword>
<dbReference type="InterPro" id="IPR036093">
    <property type="entry name" value="NAC_dom_sf"/>
</dbReference>
<dbReference type="EMBL" id="QGKY02001015">
    <property type="protein sequence ID" value="KAF2575032.1"/>
    <property type="molecule type" value="Genomic_DNA"/>
</dbReference>
<evidence type="ECO:0000256" key="4">
    <source>
        <dbReference type="ARBA" id="ARBA00023163"/>
    </source>
</evidence>
<organism evidence="9">
    <name type="scientific">Brassica cretica</name>
    <name type="common">Mustard</name>
    <dbReference type="NCBI Taxonomy" id="69181"/>
    <lineage>
        <taxon>Eukaryota</taxon>
        <taxon>Viridiplantae</taxon>
        <taxon>Streptophyta</taxon>
        <taxon>Embryophyta</taxon>
        <taxon>Tracheophyta</taxon>
        <taxon>Spermatophyta</taxon>
        <taxon>Magnoliopsida</taxon>
        <taxon>eudicotyledons</taxon>
        <taxon>Gunneridae</taxon>
        <taxon>Pentapetalae</taxon>
        <taxon>rosids</taxon>
        <taxon>malvids</taxon>
        <taxon>Brassicales</taxon>
        <taxon>Brassicaceae</taxon>
        <taxon>Brassiceae</taxon>
        <taxon>Brassica</taxon>
    </lineage>
</organism>
<evidence type="ECO:0000256" key="7">
    <source>
        <dbReference type="SAM" id="Phobius"/>
    </source>
</evidence>
<feature type="region of interest" description="Disordered" evidence="6">
    <location>
        <begin position="484"/>
        <end position="505"/>
    </location>
</feature>
<accession>A0A8S9J0H9</accession>
<reference evidence="9" key="1">
    <citation type="submission" date="2019-12" db="EMBL/GenBank/DDBJ databases">
        <title>Genome sequencing and annotation of Brassica cretica.</title>
        <authorList>
            <person name="Studholme D.J."/>
            <person name="Sarris P.F."/>
        </authorList>
    </citation>
    <scope>NUCLEOTIDE SEQUENCE</scope>
    <source>
        <strain evidence="9">PFS-102/07</strain>
        <tissue evidence="9">Leaf</tissue>
    </source>
</reference>
<dbReference type="AlphaFoldDB" id="A0A8S9J0H9"/>
<dbReference type="GO" id="GO:0005634">
    <property type="term" value="C:nucleus"/>
    <property type="evidence" value="ECO:0007669"/>
    <property type="project" value="UniProtKB-SubCell"/>
</dbReference>
<keyword evidence="7" id="KW-0472">Membrane</keyword>
<dbReference type="FunFam" id="2.170.150.80:FF:000002">
    <property type="entry name" value="Nac domain-containing protein 86"/>
    <property type="match status" value="1"/>
</dbReference>